<dbReference type="AlphaFoldDB" id="A0A482WVR5"/>
<reference evidence="2 3" key="1">
    <citation type="journal article" date="2017" name="Gigascience">
        <title>Genome sequence of the small brown planthopper, Laodelphax striatellus.</title>
        <authorList>
            <person name="Zhu J."/>
            <person name="Jiang F."/>
            <person name="Wang X."/>
            <person name="Yang P."/>
            <person name="Bao Y."/>
            <person name="Zhao W."/>
            <person name="Wang W."/>
            <person name="Lu H."/>
            <person name="Wang Q."/>
            <person name="Cui N."/>
            <person name="Li J."/>
            <person name="Chen X."/>
            <person name="Luo L."/>
            <person name="Yu J."/>
            <person name="Kang L."/>
            <person name="Cui F."/>
        </authorList>
    </citation>
    <scope>NUCLEOTIDE SEQUENCE [LARGE SCALE GENOMIC DNA]</scope>
    <source>
        <strain evidence="2">Lst14</strain>
    </source>
</reference>
<protein>
    <submittedName>
        <fullName evidence="2">Uncharacterized protein</fullName>
    </submittedName>
</protein>
<comment type="caution">
    <text evidence="2">The sequence shown here is derived from an EMBL/GenBank/DDBJ whole genome shotgun (WGS) entry which is preliminary data.</text>
</comment>
<dbReference type="InParanoid" id="A0A482WVR5"/>
<feature type="compositionally biased region" description="Basic and acidic residues" evidence="1">
    <location>
        <begin position="1"/>
        <end position="15"/>
    </location>
</feature>
<sequence length="140" mass="16036">MSRSEEGGKEREIGVRRPMNKKRKEEGKDGEVRKKTRVKFFSAEEDSCRRPSVCVVDILSRGGTGWSGGIPLSDLGTLLSTYDFRIVFSAVCENKRSVSWPSWFGLYRCDSAQRRCVLWLYICVFSLLFETPRLKDTQPS</sequence>
<feature type="region of interest" description="Disordered" evidence="1">
    <location>
        <begin position="1"/>
        <end position="31"/>
    </location>
</feature>
<accession>A0A482WVR5</accession>
<evidence type="ECO:0000313" key="2">
    <source>
        <dbReference type="EMBL" id="RZF37687.1"/>
    </source>
</evidence>
<evidence type="ECO:0000256" key="1">
    <source>
        <dbReference type="SAM" id="MobiDB-lite"/>
    </source>
</evidence>
<dbReference type="EMBL" id="QKKF02023479">
    <property type="protein sequence ID" value="RZF37687.1"/>
    <property type="molecule type" value="Genomic_DNA"/>
</dbReference>
<proteinExistence type="predicted"/>
<evidence type="ECO:0000313" key="3">
    <source>
        <dbReference type="Proteomes" id="UP000291343"/>
    </source>
</evidence>
<organism evidence="2 3">
    <name type="scientific">Laodelphax striatellus</name>
    <name type="common">Small brown planthopper</name>
    <name type="synonym">Delphax striatella</name>
    <dbReference type="NCBI Taxonomy" id="195883"/>
    <lineage>
        <taxon>Eukaryota</taxon>
        <taxon>Metazoa</taxon>
        <taxon>Ecdysozoa</taxon>
        <taxon>Arthropoda</taxon>
        <taxon>Hexapoda</taxon>
        <taxon>Insecta</taxon>
        <taxon>Pterygota</taxon>
        <taxon>Neoptera</taxon>
        <taxon>Paraneoptera</taxon>
        <taxon>Hemiptera</taxon>
        <taxon>Auchenorrhyncha</taxon>
        <taxon>Fulgoroidea</taxon>
        <taxon>Delphacidae</taxon>
        <taxon>Criomorphinae</taxon>
        <taxon>Laodelphax</taxon>
    </lineage>
</organism>
<name>A0A482WVR5_LAOST</name>
<gene>
    <name evidence="2" type="ORF">LSTR_LSTR003098</name>
</gene>
<dbReference type="Proteomes" id="UP000291343">
    <property type="component" value="Unassembled WGS sequence"/>
</dbReference>
<keyword evidence="3" id="KW-1185">Reference proteome</keyword>